<organism evidence="2 3">
    <name type="scientific">Hyalella azteca</name>
    <name type="common">Amphipod</name>
    <dbReference type="NCBI Taxonomy" id="294128"/>
    <lineage>
        <taxon>Eukaryota</taxon>
        <taxon>Metazoa</taxon>
        <taxon>Ecdysozoa</taxon>
        <taxon>Arthropoda</taxon>
        <taxon>Crustacea</taxon>
        <taxon>Multicrustacea</taxon>
        <taxon>Malacostraca</taxon>
        <taxon>Eumalacostraca</taxon>
        <taxon>Peracarida</taxon>
        <taxon>Amphipoda</taxon>
        <taxon>Senticaudata</taxon>
        <taxon>Talitrida</taxon>
        <taxon>Talitroidea</taxon>
        <taxon>Hyalellidae</taxon>
        <taxon>Hyalella</taxon>
    </lineage>
</organism>
<proteinExistence type="predicted"/>
<dbReference type="RefSeq" id="XP_018018814.1">
    <property type="nucleotide sequence ID" value="XM_018163325.2"/>
</dbReference>
<keyword evidence="1" id="KW-0732">Signal</keyword>
<dbReference type="Proteomes" id="UP000694843">
    <property type="component" value="Unplaced"/>
</dbReference>
<keyword evidence="2" id="KW-1185">Reference proteome</keyword>
<dbReference type="AlphaFoldDB" id="A0A8B7NYC6"/>
<dbReference type="KEGG" id="hazt:108675325"/>
<name>A0A8B7NYC6_HYAAZ</name>
<evidence type="ECO:0000313" key="2">
    <source>
        <dbReference type="Proteomes" id="UP000694843"/>
    </source>
</evidence>
<dbReference type="GeneID" id="108675325"/>
<sequence>MKLMLLMILCTAVTAMAAVESVVESSEISVDKYIEQYTNDRLQPCCERCYDSLGNNGWCAYRWQGCGLYGYQAVTSRGCAPAKMICDVNGSRCPRYNPCILLHLQEASRSV</sequence>
<evidence type="ECO:0000256" key="1">
    <source>
        <dbReference type="SAM" id="SignalP"/>
    </source>
</evidence>
<accession>A0A8B7NYC6</accession>
<feature type="chain" id="PRO_5034493813" evidence="1">
    <location>
        <begin position="18"/>
        <end position="111"/>
    </location>
</feature>
<evidence type="ECO:0000313" key="3">
    <source>
        <dbReference type="RefSeq" id="XP_018018814.1"/>
    </source>
</evidence>
<reference evidence="3" key="1">
    <citation type="submission" date="2025-08" db="UniProtKB">
        <authorList>
            <consortium name="RefSeq"/>
        </authorList>
    </citation>
    <scope>IDENTIFICATION</scope>
    <source>
        <tissue evidence="3">Whole organism</tissue>
    </source>
</reference>
<gene>
    <name evidence="3" type="primary">LOC108675325</name>
</gene>
<protein>
    <submittedName>
        <fullName evidence="3">Uncharacterized protein LOC108675325</fullName>
    </submittedName>
</protein>
<feature type="signal peptide" evidence="1">
    <location>
        <begin position="1"/>
        <end position="17"/>
    </location>
</feature>